<dbReference type="GO" id="GO:0044003">
    <property type="term" value="P:symbiont-mediated perturbation of host process"/>
    <property type="evidence" value="ECO:0007669"/>
    <property type="project" value="InterPro"/>
</dbReference>
<sequence length="510" mass="58460">MHTKIFTLITFAATIVSAAEYCNVQMKRGPYKIKNLKINAPKETLQKDVVVTIAETDYEENIIIGYKGYYQAYSYNGGSLDPNTRIEETIKTLDVSKEDLLVWLYRQQCEVGVELIDRWGSDSDECLRNTDGRGVWVKTKELVKRQNNNHFAYHTCNRSWRCGFSTAKMYTKLVCDDDTDNCDIYTLDADGKVINITIDAALHKDGVSMVLKDKPKYKFRDETVACLLIKDNVKDPNDVTREHCLIDNDIFDLTDNKWYCNFNKCIKRKSEHKAKERPNKWQSNVKAKYDEGKSATKGDLMHLQEELMYENDVLKMNIEIMHAHINKLNNMLHDLIISVAKVDEKLIGNLMNNSVSSVFLSDNTFLLMPCTTPPPQTSNCYNNSIYKEGRWVANTDSSQCIDFNNYIDLAIDDDVEFWVPTIGNVSYHESWKDASGWSFIAQQKSNLISTMEDTKFGGKDTALGDLLSLSPGELKAKLTSFMFGGIINYIILFAVIIFIICMMRMRSRTY</sequence>
<feature type="transmembrane region" description="Helical" evidence="6">
    <location>
        <begin position="481"/>
        <end position="503"/>
    </location>
</feature>
<evidence type="ECO:0000256" key="6">
    <source>
        <dbReference type="SAM" id="Phobius"/>
    </source>
</evidence>
<protein>
    <submittedName>
        <fullName evidence="7">GP64</fullName>
    </submittedName>
</protein>
<dbReference type="Gene3D" id="6.10.250.3010">
    <property type="match status" value="1"/>
</dbReference>
<evidence type="ECO:0000256" key="1">
    <source>
        <dbReference type="ARBA" id="ARBA00004182"/>
    </source>
</evidence>
<evidence type="ECO:0000256" key="2">
    <source>
        <dbReference type="ARBA" id="ARBA00022692"/>
    </source>
</evidence>
<dbReference type="Gene3D" id="6.20.460.10">
    <property type="match status" value="1"/>
</dbReference>
<gene>
    <name evidence="7" type="primary">gp64</name>
</gene>
<dbReference type="InterPro" id="IPR004955">
    <property type="entry name" value="Baculovirus_Gp64"/>
</dbReference>
<dbReference type="Gene3D" id="6.10.250.2130">
    <property type="match status" value="1"/>
</dbReference>
<dbReference type="GO" id="GO:0055036">
    <property type="term" value="C:virion membrane"/>
    <property type="evidence" value="ECO:0007669"/>
    <property type="project" value="UniProtKB-SubCell"/>
</dbReference>
<evidence type="ECO:0000313" key="8">
    <source>
        <dbReference type="Proteomes" id="UP000297030"/>
    </source>
</evidence>
<reference evidence="7 8" key="1">
    <citation type="submission" date="2015-02" db="EMBL/GenBank/DDBJ databases">
        <title>Complete genome of a baculovirus isolated from a medical interest larvae: lLonomia obliqua (Lepidoptera: Saturniidae).</title>
        <authorList>
            <person name="Clara A.-S.W."/>
            <person name="Daniel A.-A.M.P."/>
            <person name="Miguel A.S."/>
            <person name="Jhon F.E.A."/>
            <person name="Fabricio M.S."/>
            <person name="Jose W.L.C."/>
            <person name="Bergmann R.M."/>
            <person name="Fernando M.L."/>
        </authorList>
    </citation>
    <scope>NUCLEOTIDE SEQUENCE [LARGE SCALE GENOMIC DNA]</scope>
    <source>
        <strain evidence="7">SP/2000</strain>
    </source>
</reference>
<dbReference type="RefSeq" id="YP_009666390.1">
    <property type="nucleotide sequence ID" value="NC_043520.1"/>
</dbReference>
<dbReference type="GO" id="GO:0019031">
    <property type="term" value="C:viral envelope"/>
    <property type="evidence" value="ECO:0007669"/>
    <property type="project" value="InterPro"/>
</dbReference>
<keyword evidence="4 6" id="KW-0472">Membrane</keyword>
<keyword evidence="3" id="KW-0946">Virion</keyword>
<evidence type="ECO:0000256" key="5">
    <source>
        <dbReference type="ARBA" id="ARBA00023180"/>
    </source>
</evidence>
<dbReference type="KEGG" id="vg:40526660"/>
<dbReference type="Proteomes" id="UP000297030">
    <property type="component" value="Segment"/>
</dbReference>
<evidence type="ECO:0000256" key="4">
    <source>
        <dbReference type="ARBA" id="ARBA00023136"/>
    </source>
</evidence>
<accession>A0A126FC37</accession>
<dbReference type="Gene3D" id="2.40.50.710">
    <property type="match status" value="1"/>
</dbReference>
<keyword evidence="2 6" id="KW-0812">Transmembrane</keyword>
<name>A0A126FC37_9ABAC</name>
<comment type="subcellular location">
    <subcellularLocation>
        <location evidence="1">Virion membrane</location>
    </subcellularLocation>
</comment>
<organism evidence="7 8">
    <name type="scientific">Lonomia obliqua multiple nucleopolyhedrovirus</name>
    <dbReference type="NCBI Taxonomy" id="134394"/>
    <lineage>
        <taxon>Viruses</taxon>
        <taxon>Viruses incertae sedis</taxon>
        <taxon>Naldaviricetes</taxon>
        <taxon>Lefavirales</taxon>
        <taxon>Baculoviridae</taxon>
        <taxon>Alphabaculovirus</taxon>
        <taxon>Alphabaculovirus lonobliquae</taxon>
        <taxon>Lonomia obliqua nucleopolyhedrovirus</taxon>
    </lineage>
</organism>
<keyword evidence="6" id="KW-1133">Transmembrane helix</keyword>
<dbReference type="EMBL" id="KP763670">
    <property type="protein sequence ID" value="AKN80958.1"/>
    <property type="molecule type" value="Genomic_DNA"/>
</dbReference>
<dbReference type="Pfam" id="PF03273">
    <property type="entry name" value="Baculo_gp64"/>
    <property type="match status" value="1"/>
</dbReference>
<keyword evidence="5" id="KW-0325">Glycoprotein</keyword>
<proteinExistence type="predicted"/>
<keyword evidence="8" id="KW-1185">Reference proteome</keyword>
<evidence type="ECO:0000313" key="7">
    <source>
        <dbReference type="EMBL" id="AKN80958.1"/>
    </source>
</evidence>
<dbReference type="GeneID" id="40526660"/>
<evidence type="ECO:0000256" key="3">
    <source>
        <dbReference type="ARBA" id="ARBA00022844"/>
    </source>
</evidence>